<reference evidence="5" key="1">
    <citation type="journal article" date="2019" name="Int. J. Syst. Evol. Microbiol.">
        <title>The Global Catalogue of Microorganisms (GCM) 10K type strain sequencing project: providing services to taxonomists for standard genome sequencing and annotation.</title>
        <authorList>
            <consortium name="The Broad Institute Genomics Platform"/>
            <consortium name="The Broad Institute Genome Sequencing Center for Infectious Disease"/>
            <person name="Wu L."/>
            <person name="Ma J."/>
        </authorList>
    </citation>
    <scope>NUCLEOTIDE SEQUENCE [LARGE SCALE GENOMIC DNA]</scope>
    <source>
        <strain evidence="5">CCM 7403</strain>
    </source>
</reference>
<dbReference type="Gene3D" id="1.10.287.1490">
    <property type="match status" value="1"/>
</dbReference>
<evidence type="ECO:0008006" key="6">
    <source>
        <dbReference type="Google" id="ProtNLM"/>
    </source>
</evidence>
<name>A0ABQ1QLJ6_9ACTN</name>
<dbReference type="EMBL" id="BMCK01000006">
    <property type="protein sequence ID" value="GGD30209.1"/>
    <property type="molecule type" value="Genomic_DNA"/>
</dbReference>
<dbReference type="InterPro" id="IPR003743">
    <property type="entry name" value="Zf-RING_7"/>
</dbReference>
<evidence type="ECO:0000259" key="2">
    <source>
        <dbReference type="Pfam" id="PF02591"/>
    </source>
</evidence>
<feature type="domain" description="CT398-like coiled coil hairpin" evidence="3">
    <location>
        <begin position="19"/>
        <end position="199"/>
    </location>
</feature>
<evidence type="ECO:0000256" key="1">
    <source>
        <dbReference type="SAM" id="Coils"/>
    </source>
</evidence>
<evidence type="ECO:0000313" key="4">
    <source>
        <dbReference type="EMBL" id="GGD30209.1"/>
    </source>
</evidence>
<dbReference type="PANTHER" id="PTHR39082">
    <property type="entry name" value="PHOSPHOLIPASE C-BETA-2-RELATED"/>
    <property type="match status" value="1"/>
</dbReference>
<keyword evidence="5" id="KW-1185">Reference proteome</keyword>
<protein>
    <recommendedName>
        <fullName evidence="6">C4-type zinc ribbon domain-containing protein</fullName>
    </recommendedName>
</protein>
<keyword evidence="1" id="KW-0175">Coiled coil</keyword>
<evidence type="ECO:0000259" key="3">
    <source>
        <dbReference type="Pfam" id="PF24481"/>
    </source>
</evidence>
<dbReference type="Pfam" id="PF02591">
    <property type="entry name" value="Zn_ribbon_9"/>
    <property type="match status" value="1"/>
</dbReference>
<dbReference type="InterPro" id="IPR052376">
    <property type="entry name" value="Oxidative_Scav/Glycosyltrans"/>
</dbReference>
<proteinExistence type="predicted"/>
<feature type="domain" description="C4-type zinc ribbon" evidence="2">
    <location>
        <begin position="211"/>
        <end position="244"/>
    </location>
</feature>
<dbReference type="PANTHER" id="PTHR39082:SF1">
    <property type="entry name" value="SCAVENGER RECEPTOR CLASS A MEMBER 3"/>
    <property type="match status" value="1"/>
</dbReference>
<feature type="coiled-coil region" evidence="1">
    <location>
        <begin position="63"/>
        <end position="157"/>
    </location>
</feature>
<organism evidence="4 5">
    <name type="scientific">Nocardioides daphniae</name>
    <dbReference type="NCBI Taxonomy" id="402297"/>
    <lineage>
        <taxon>Bacteria</taxon>
        <taxon>Bacillati</taxon>
        <taxon>Actinomycetota</taxon>
        <taxon>Actinomycetes</taxon>
        <taxon>Propionibacteriales</taxon>
        <taxon>Nocardioidaceae</taxon>
        <taxon>Nocardioides</taxon>
    </lineage>
</organism>
<accession>A0ABQ1QLJ6</accession>
<dbReference type="Pfam" id="PF24481">
    <property type="entry name" value="CT398_CC"/>
    <property type="match status" value="1"/>
</dbReference>
<evidence type="ECO:0000313" key="5">
    <source>
        <dbReference type="Proteomes" id="UP000630594"/>
    </source>
</evidence>
<gene>
    <name evidence="4" type="ORF">GCM10007231_32110</name>
</gene>
<dbReference type="Proteomes" id="UP000630594">
    <property type="component" value="Unassembled WGS sequence"/>
</dbReference>
<dbReference type="InterPro" id="IPR056003">
    <property type="entry name" value="CT398_CC_hairpin"/>
</dbReference>
<comment type="caution">
    <text evidence="4">The sequence shown here is derived from an EMBL/GenBank/DDBJ whole genome shotgun (WGS) entry which is preliminary data.</text>
</comment>
<sequence>MKEPPLKADPTDQLKLLDLQAIDSKVAQLRHRRSSLPQLRELTTLGAERSVVVDRVRDARIVVDDLTTEQAKADADVEQVKARRTRDRERMDAGLVTNPKDLQRMTHELESLERRVSSLEEVELDIMERLEEAQAVLTRAEEELSALDQRVADLEAERDDAWREIDAEIEQTSGTRAAAANGIADDLLALYERLRESKGGLAAAEIRARECGGCRLGLDHAELARVKAAAPDEVVRCEECSRIMVRTSESGL</sequence>